<evidence type="ECO:0000313" key="2">
    <source>
        <dbReference type="EMBL" id="CAE6688239.1"/>
    </source>
</evidence>
<dbReference type="InterPro" id="IPR052755">
    <property type="entry name" value="Lysozyme_Inhibitor_LprI"/>
</dbReference>
<keyword evidence="3" id="KW-1185">Reference proteome</keyword>
<dbReference type="PANTHER" id="PTHR37549">
    <property type="entry name" value="LIPOPROTEIN LPRI"/>
    <property type="match status" value="1"/>
</dbReference>
<gene>
    <name evidence="2" type="ORF">R69888_00091</name>
</gene>
<feature type="signal peptide" evidence="1">
    <location>
        <begin position="1"/>
        <end position="20"/>
    </location>
</feature>
<feature type="chain" id="PRO_5046455788" description="Lysozyme inhibitor LprI N-terminal domain-containing protein" evidence="1">
    <location>
        <begin position="21"/>
        <end position="118"/>
    </location>
</feature>
<evidence type="ECO:0008006" key="4">
    <source>
        <dbReference type="Google" id="ProtNLM"/>
    </source>
</evidence>
<protein>
    <recommendedName>
        <fullName evidence="4">Lysozyme inhibitor LprI N-terminal domain-containing protein</fullName>
    </recommendedName>
</protein>
<reference evidence="2 3" key="1">
    <citation type="submission" date="2021-02" db="EMBL/GenBank/DDBJ databases">
        <authorList>
            <person name="Vanwijnsberghe S."/>
        </authorList>
    </citation>
    <scope>NUCLEOTIDE SEQUENCE [LARGE SCALE GENOMIC DNA]</scope>
    <source>
        <strain evidence="2 3">LMG 31837</strain>
    </source>
</reference>
<organism evidence="2 3">
    <name type="scientific">Paraburkholderia haematera</name>
    <dbReference type="NCBI Taxonomy" id="2793077"/>
    <lineage>
        <taxon>Bacteria</taxon>
        <taxon>Pseudomonadati</taxon>
        <taxon>Pseudomonadota</taxon>
        <taxon>Betaproteobacteria</taxon>
        <taxon>Burkholderiales</taxon>
        <taxon>Burkholderiaceae</taxon>
        <taxon>Paraburkholderia</taxon>
    </lineage>
</organism>
<keyword evidence="1" id="KW-0732">Signal</keyword>
<evidence type="ECO:0000313" key="3">
    <source>
        <dbReference type="Proteomes" id="UP000672526"/>
    </source>
</evidence>
<accession>A0ABM8QBI6</accession>
<sequence>MKTRIVFASLMLAASTAAFADGPAFNCAKASSKVEKMICADSTLSSADSVNADMYKEALQASDNPNHVKQEQRLWLKTRNTCQTVDCIAKAYDTRYNQLQHERLVNSGAVNTDGSIGH</sequence>
<comment type="caution">
    <text evidence="2">The sequence shown here is derived from an EMBL/GenBank/DDBJ whole genome shotgun (WGS) entry which is preliminary data.</text>
</comment>
<dbReference type="EMBL" id="CAJNBK010000001">
    <property type="protein sequence ID" value="CAE6688239.1"/>
    <property type="molecule type" value="Genomic_DNA"/>
</dbReference>
<dbReference type="Proteomes" id="UP000672526">
    <property type="component" value="Unassembled WGS sequence"/>
</dbReference>
<dbReference type="PANTHER" id="PTHR37549:SF1">
    <property type="entry name" value="LIPOPROTEIN LPRI"/>
    <property type="match status" value="1"/>
</dbReference>
<evidence type="ECO:0000256" key="1">
    <source>
        <dbReference type="SAM" id="SignalP"/>
    </source>
</evidence>
<dbReference type="RefSeq" id="WP_211608637.1">
    <property type="nucleotide sequence ID" value="NZ_CAJNBK010000001.1"/>
</dbReference>
<name>A0ABM8QBI6_9BURK</name>
<proteinExistence type="predicted"/>